<dbReference type="PROSITE" id="PS51450">
    <property type="entry name" value="LRR"/>
    <property type="match status" value="1"/>
</dbReference>
<keyword evidence="3" id="KW-0067">ATP-binding</keyword>
<dbReference type="PANTHER" id="PTHR48051">
    <property type="match status" value="1"/>
</dbReference>
<dbReference type="SMART" id="SM00369">
    <property type="entry name" value="LRR_TYP"/>
    <property type="match status" value="4"/>
</dbReference>
<dbReference type="GO" id="GO:0016301">
    <property type="term" value="F:kinase activity"/>
    <property type="evidence" value="ECO:0007669"/>
    <property type="project" value="UniProtKB-KW"/>
</dbReference>
<dbReference type="InterPro" id="IPR032675">
    <property type="entry name" value="LRR_dom_sf"/>
</dbReference>
<dbReference type="InterPro" id="IPR001245">
    <property type="entry name" value="Ser-Thr/Tyr_kinase_cat_dom"/>
</dbReference>
<proteinExistence type="predicted"/>
<dbReference type="Pfam" id="PF13855">
    <property type="entry name" value="LRR_8"/>
    <property type="match status" value="1"/>
</dbReference>
<evidence type="ECO:0000313" key="5">
    <source>
        <dbReference type="EMBL" id="GAA0745168.1"/>
    </source>
</evidence>
<protein>
    <submittedName>
        <fullName evidence="5">Leucine-rich repeat-containing protein kinase family protein</fullName>
    </submittedName>
</protein>
<dbReference type="InterPro" id="IPR017441">
    <property type="entry name" value="Protein_kinase_ATP_BS"/>
</dbReference>
<keyword evidence="3" id="KW-0547">Nucleotide-binding</keyword>
<dbReference type="EMBL" id="BAAAEW010000004">
    <property type="protein sequence ID" value="GAA0745168.1"/>
    <property type="molecule type" value="Genomic_DNA"/>
</dbReference>
<dbReference type="InterPro" id="IPR003591">
    <property type="entry name" value="Leu-rich_rpt_typical-subtyp"/>
</dbReference>
<feature type="domain" description="Protein kinase" evidence="4">
    <location>
        <begin position="203"/>
        <end position="438"/>
    </location>
</feature>
<dbReference type="SUPFAM" id="SSF52058">
    <property type="entry name" value="L domain-like"/>
    <property type="match status" value="1"/>
</dbReference>
<keyword evidence="5" id="KW-0418">Kinase</keyword>
<dbReference type="InterPro" id="IPR000719">
    <property type="entry name" value="Prot_kinase_dom"/>
</dbReference>
<keyword evidence="1" id="KW-0433">Leucine-rich repeat</keyword>
<gene>
    <name evidence="5" type="ORF">GCM10009107_11440</name>
</gene>
<reference evidence="5 6" key="1">
    <citation type="journal article" date="2019" name="Int. J. Syst. Evol. Microbiol.">
        <title>The Global Catalogue of Microorganisms (GCM) 10K type strain sequencing project: providing services to taxonomists for standard genome sequencing and annotation.</title>
        <authorList>
            <consortium name="The Broad Institute Genomics Platform"/>
            <consortium name="The Broad Institute Genome Sequencing Center for Infectious Disease"/>
            <person name="Wu L."/>
            <person name="Ma J."/>
        </authorList>
    </citation>
    <scope>NUCLEOTIDE SEQUENCE [LARGE SCALE GENOMIC DNA]</scope>
    <source>
        <strain evidence="5 6">JCM 15503</strain>
    </source>
</reference>
<dbReference type="InterPro" id="IPR050216">
    <property type="entry name" value="LRR_domain-containing"/>
</dbReference>
<dbReference type="Pfam" id="PF12799">
    <property type="entry name" value="LRR_4"/>
    <property type="match status" value="1"/>
</dbReference>
<feature type="binding site" evidence="3">
    <location>
        <position position="235"/>
    </location>
    <ligand>
        <name>ATP</name>
        <dbReference type="ChEBI" id="CHEBI:30616"/>
    </ligand>
</feature>
<evidence type="ECO:0000256" key="2">
    <source>
        <dbReference type="ARBA" id="ARBA00022737"/>
    </source>
</evidence>
<comment type="caution">
    <text evidence="5">The sequence shown here is derived from an EMBL/GenBank/DDBJ whole genome shotgun (WGS) entry which is preliminary data.</text>
</comment>
<evidence type="ECO:0000259" key="4">
    <source>
        <dbReference type="PROSITE" id="PS50011"/>
    </source>
</evidence>
<dbReference type="SUPFAM" id="SSF56112">
    <property type="entry name" value="Protein kinase-like (PK-like)"/>
    <property type="match status" value="1"/>
</dbReference>
<keyword evidence="2" id="KW-0677">Repeat</keyword>
<dbReference type="Gene3D" id="1.10.510.10">
    <property type="entry name" value="Transferase(Phosphotransferase) domain 1"/>
    <property type="match status" value="1"/>
</dbReference>
<name>A0ABN1JRB5_9BURK</name>
<dbReference type="SMART" id="SM00364">
    <property type="entry name" value="LRR_BAC"/>
    <property type="match status" value="4"/>
</dbReference>
<evidence type="ECO:0000256" key="1">
    <source>
        <dbReference type="ARBA" id="ARBA00022614"/>
    </source>
</evidence>
<dbReference type="Proteomes" id="UP001500279">
    <property type="component" value="Unassembled WGS sequence"/>
</dbReference>
<dbReference type="InterPro" id="IPR001611">
    <property type="entry name" value="Leu-rich_rpt"/>
</dbReference>
<dbReference type="Gene3D" id="3.80.10.10">
    <property type="entry name" value="Ribonuclease Inhibitor"/>
    <property type="match status" value="1"/>
</dbReference>
<dbReference type="PANTHER" id="PTHR48051:SF1">
    <property type="entry name" value="RAS SUPPRESSOR PROTEIN 1"/>
    <property type="match status" value="1"/>
</dbReference>
<keyword evidence="6" id="KW-1185">Reference proteome</keyword>
<dbReference type="InterPro" id="IPR025875">
    <property type="entry name" value="Leu-rich_rpt_4"/>
</dbReference>
<dbReference type="Gene3D" id="3.30.200.20">
    <property type="entry name" value="Phosphorylase Kinase, domain 1"/>
    <property type="match status" value="1"/>
</dbReference>
<evidence type="ECO:0000313" key="6">
    <source>
        <dbReference type="Proteomes" id="UP001500279"/>
    </source>
</evidence>
<sequence>MHHTLDSLRSGALAGQRRINLRGGLAEFPRELFDLADTLEVLDLSDNQLSDLPPDLHRLHRLQVLFASGNRFTRVPEAVGRCEGLLQVGFKANRIAELPAQALPPRLRWLTLTDNALAELPDELGRRPLQKLMLAGNRLSRLPDSFAGHATLELLRLAANPLQALPGWLTELPRLSWLALAGHQLGWQQAAPAPLPVAEWAELAVGELLGEGASGLIHRARWSPAQGQPVDVALKLFKGEVTSDGLPEHEMAATLAAGDHANLVGVLARLQGHPLGTLGLLMPLLAAGHQVLAGPPSLASCTRDVYPPSLKLTADDAHALALGVARAVGQLHARGLLHGDLYAHNLHWLPGQGSSVRLGDFGAATRLPAGDAPLAVALQSLEVRAFGVLLDELLALTSALPTSSPLPALRDACLALSPRERPTMLQAIRVMAGDRAVG</sequence>
<accession>A0ABN1JRB5</accession>
<dbReference type="PROSITE" id="PS50011">
    <property type="entry name" value="PROTEIN_KINASE_DOM"/>
    <property type="match status" value="1"/>
</dbReference>
<dbReference type="PROSITE" id="PS00107">
    <property type="entry name" value="PROTEIN_KINASE_ATP"/>
    <property type="match status" value="1"/>
</dbReference>
<dbReference type="Pfam" id="PF07714">
    <property type="entry name" value="PK_Tyr_Ser-Thr"/>
    <property type="match status" value="1"/>
</dbReference>
<dbReference type="InterPro" id="IPR011009">
    <property type="entry name" value="Kinase-like_dom_sf"/>
</dbReference>
<organism evidence="5 6">
    <name type="scientific">Ideonella azotifigens</name>
    <dbReference type="NCBI Taxonomy" id="513160"/>
    <lineage>
        <taxon>Bacteria</taxon>
        <taxon>Pseudomonadati</taxon>
        <taxon>Pseudomonadota</taxon>
        <taxon>Betaproteobacteria</taxon>
        <taxon>Burkholderiales</taxon>
        <taxon>Sphaerotilaceae</taxon>
        <taxon>Ideonella</taxon>
    </lineage>
</organism>
<dbReference type="RefSeq" id="WP_231010694.1">
    <property type="nucleotide sequence ID" value="NZ_BAAAEW010000004.1"/>
</dbReference>
<keyword evidence="5" id="KW-0808">Transferase</keyword>
<evidence type="ECO:0000256" key="3">
    <source>
        <dbReference type="PROSITE-ProRule" id="PRU10141"/>
    </source>
</evidence>